<keyword evidence="2" id="KW-1133">Transmembrane helix</keyword>
<evidence type="ECO:0000313" key="4">
    <source>
        <dbReference type="EMBL" id="MEI5906599.1"/>
    </source>
</evidence>
<feature type="transmembrane region" description="Helical" evidence="2">
    <location>
        <begin position="198"/>
        <end position="219"/>
    </location>
</feature>
<dbReference type="InterPro" id="IPR012963">
    <property type="entry name" value="HAAS_TM"/>
</dbReference>
<evidence type="ECO:0000256" key="2">
    <source>
        <dbReference type="SAM" id="Phobius"/>
    </source>
</evidence>
<dbReference type="RefSeq" id="WP_336586037.1">
    <property type="nucleotide sequence ID" value="NZ_JBBAXC010000004.1"/>
</dbReference>
<keyword evidence="2" id="KW-0472">Membrane</keyword>
<sequence>MIINLSKESSDFLVSLRMYLVSSGKNEREIEEVIDELEDHLFEAEKNNKNVDEIIGITPKEYMEQIAGEMPIDFRGVLKTIFLICLGAFSYILMGDALTGGLSYSLIQLIGYPLILLSFLSLIVVSFKYLASNNVSKIKEWVIFGVNGITPLLLFLALLFFNGTYNSPTIQFGGNWNVIAIVFCILVFVGMSISGKSWIWIILPILLYVPEILINMTNIPTNTKVIIGGIGSQVCIALYLLYFFIKEKKKEKKHN</sequence>
<dbReference type="Proteomes" id="UP001312865">
    <property type="component" value="Unassembled WGS sequence"/>
</dbReference>
<feature type="transmembrane region" description="Helical" evidence="2">
    <location>
        <begin position="76"/>
        <end position="94"/>
    </location>
</feature>
<organism evidence="4 5">
    <name type="scientific">Bacillus spongiae</name>
    <dbReference type="NCBI Taxonomy" id="2683610"/>
    <lineage>
        <taxon>Bacteria</taxon>
        <taxon>Bacillati</taxon>
        <taxon>Bacillota</taxon>
        <taxon>Bacilli</taxon>
        <taxon>Bacillales</taxon>
        <taxon>Bacillaceae</taxon>
        <taxon>Bacillus</taxon>
    </lineage>
</organism>
<feature type="transmembrane region" description="Helical" evidence="2">
    <location>
        <begin position="173"/>
        <end position="191"/>
    </location>
</feature>
<dbReference type="PANTHER" id="PTHR41307">
    <property type="entry name" value="MEMBRANE PROTEIN-RELATED"/>
    <property type="match status" value="1"/>
</dbReference>
<dbReference type="EMBL" id="JBBAXC010000004">
    <property type="protein sequence ID" value="MEI5906599.1"/>
    <property type="molecule type" value="Genomic_DNA"/>
</dbReference>
<gene>
    <name evidence="4" type="ORF">WAK64_05955</name>
</gene>
<evidence type="ECO:0000256" key="1">
    <source>
        <dbReference type="SAM" id="Coils"/>
    </source>
</evidence>
<keyword evidence="1" id="KW-0175">Coiled coil</keyword>
<keyword evidence="5" id="KW-1185">Reference proteome</keyword>
<reference evidence="4 5" key="1">
    <citation type="journal article" date="2018" name="J. Microbiol.">
        <title>Bacillus spongiae sp. nov., isolated from sponge of Jeju Island.</title>
        <authorList>
            <person name="Lee G.E."/>
            <person name="Im W.T."/>
            <person name="Park J.S."/>
        </authorList>
    </citation>
    <scope>NUCLEOTIDE SEQUENCE [LARGE SCALE GENOMIC DNA]</scope>
    <source>
        <strain evidence="4 5">135PIL107-10</strain>
    </source>
</reference>
<protein>
    <recommendedName>
        <fullName evidence="3">HAAS transmembrane region domain-containing protein</fullName>
    </recommendedName>
</protein>
<keyword evidence="2" id="KW-0812">Transmembrane</keyword>
<feature type="domain" description="HAAS transmembrane region" evidence="3">
    <location>
        <begin position="91"/>
        <end position="205"/>
    </location>
</feature>
<evidence type="ECO:0000313" key="5">
    <source>
        <dbReference type="Proteomes" id="UP001312865"/>
    </source>
</evidence>
<dbReference type="InterPro" id="IPR036259">
    <property type="entry name" value="MFS_trans_sf"/>
</dbReference>
<feature type="transmembrane region" description="Helical" evidence="2">
    <location>
        <begin position="225"/>
        <end position="245"/>
    </location>
</feature>
<proteinExistence type="predicted"/>
<evidence type="ECO:0000259" key="3">
    <source>
        <dbReference type="Pfam" id="PF08006"/>
    </source>
</evidence>
<dbReference type="SUPFAM" id="SSF103473">
    <property type="entry name" value="MFS general substrate transporter"/>
    <property type="match status" value="1"/>
</dbReference>
<name>A0ABU8HBQ1_9BACI</name>
<dbReference type="SUPFAM" id="SSF158560">
    <property type="entry name" value="BH3980-like"/>
    <property type="match status" value="1"/>
</dbReference>
<feature type="transmembrane region" description="Helical" evidence="2">
    <location>
        <begin position="141"/>
        <end position="161"/>
    </location>
</feature>
<dbReference type="PANTHER" id="PTHR41307:SF1">
    <property type="entry name" value="MEMBRANE PROTEIN"/>
    <property type="match status" value="1"/>
</dbReference>
<feature type="transmembrane region" description="Helical" evidence="2">
    <location>
        <begin position="106"/>
        <end position="129"/>
    </location>
</feature>
<feature type="coiled-coil region" evidence="1">
    <location>
        <begin position="27"/>
        <end position="54"/>
    </location>
</feature>
<comment type="caution">
    <text evidence="4">The sequence shown here is derived from an EMBL/GenBank/DDBJ whole genome shotgun (WGS) entry which is preliminary data.</text>
</comment>
<accession>A0ABU8HBQ1</accession>
<dbReference type="Pfam" id="PF08006">
    <property type="entry name" value="HAAS_TM"/>
    <property type="match status" value="1"/>
</dbReference>